<sequence length="58" mass="6830">MTLDDIIRRAIPDDPKDCRIKKAQKEAMRLETKRDLLYLISKNFTPKENENTRPKLTG</sequence>
<evidence type="ECO:0000313" key="1">
    <source>
        <dbReference type="EMBL" id="ACU61347.1"/>
    </source>
</evidence>
<dbReference type="RefSeq" id="WP_012791520.1">
    <property type="nucleotide sequence ID" value="NC_013132.1"/>
</dbReference>
<accession>A0A979G5U3</accession>
<dbReference type="EMBL" id="CP001699">
    <property type="protein sequence ID" value="ACU61347.1"/>
    <property type="molecule type" value="Genomic_DNA"/>
</dbReference>
<dbReference type="AlphaFoldDB" id="A0A979G5U3"/>
<reference evidence="1 2" key="2">
    <citation type="journal article" date="2010" name="Stand. Genomic Sci.">
        <title>Complete genome sequence of Chitinophaga pinensis type strain (UQM 2034).</title>
        <authorList>
            <person name="Glavina Del Rio T."/>
            <person name="Abt B."/>
            <person name="Spring S."/>
            <person name="Lapidus A."/>
            <person name="Nolan M."/>
            <person name="Tice H."/>
            <person name="Copeland A."/>
            <person name="Cheng J.F."/>
            <person name="Chen F."/>
            <person name="Bruce D."/>
            <person name="Goodwin L."/>
            <person name="Pitluck S."/>
            <person name="Ivanova N."/>
            <person name="Mavromatis K."/>
            <person name="Mikhailova N."/>
            <person name="Pati A."/>
            <person name="Chen A."/>
            <person name="Palaniappan K."/>
            <person name="Land M."/>
            <person name="Hauser L."/>
            <person name="Chang Y.J."/>
            <person name="Jeffries C.D."/>
            <person name="Chain P."/>
            <person name="Saunders E."/>
            <person name="Detter J.C."/>
            <person name="Brettin T."/>
            <person name="Rohde M."/>
            <person name="Goker M."/>
            <person name="Bristow J."/>
            <person name="Eisen J.A."/>
            <person name="Markowitz V."/>
            <person name="Hugenholtz P."/>
            <person name="Kyrpides N.C."/>
            <person name="Klenk H.P."/>
            <person name="Lucas S."/>
        </authorList>
    </citation>
    <scope>NUCLEOTIDE SEQUENCE [LARGE SCALE GENOMIC DNA]</scope>
    <source>
        <strain evidence="2">ATCC 43595 / DSM 2588 / LMG 13176 / NBRC 15968 / NCIMB 11800 / UQM 2034</strain>
    </source>
</reference>
<name>A0A979G5U3_CHIPD</name>
<organism evidence="1 2">
    <name type="scientific">Chitinophaga pinensis (strain ATCC 43595 / DSM 2588 / LMG 13176 / NBRC 15968 / NCIMB 11800 / UQM 2034)</name>
    <dbReference type="NCBI Taxonomy" id="485918"/>
    <lineage>
        <taxon>Bacteria</taxon>
        <taxon>Pseudomonadati</taxon>
        <taxon>Bacteroidota</taxon>
        <taxon>Chitinophagia</taxon>
        <taxon>Chitinophagales</taxon>
        <taxon>Chitinophagaceae</taxon>
        <taxon>Chitinophaga</taxon>
    </lineage>
</organism>
<evidence type="ECO:0000313" key="2">
    <source>
        <dbReference type="Proteomes" id="UP000002215"/>
    </source>
</evidence>
<dbReference type="KEGG" id="cpi:Cpin_3885"/>
<gene>
    <name evidence="1" type="ordered locus">Cpin_3885</name>
</gene>
<reference evidence="2" key="1">
    <citation type="submission" date="2009-08" db="EMBL/GenBank/DDBJ databases">
        <title>The complete genome of Chitinophaga pinensis DSM 2588.</title>
        <authorList>
            <consortium name="US DOE Joint Genome Institute (JGI-PGF)"/>
            <person name="Lucas S."/>
            <person name="Copeland A."/>
            <person name="Lapidus A."/>
            <person name="Glavina del Rio T."/>
            <person name="Dalin E."/>
            <person name="Tice H."/>
            <person name="Bruce D."/>
            <person name="Goodwin L."/>
            <person name="Pitluck S."/>
            <person name="Kyrpides N."/>
            <person name="Mavromatis K."/>
            <person name="Ivanova N."/>
            <person name="Mikhailova N."/>
            <person name="Sims D."/>
            <person name="Meinche L."/>
            <person name="Brettin T."/>
            <person name="Detter J.C."/>
            <person name="Han C."/>
            <person name="Larimer F."/>
            <person name="Land M."/>
            <person name="Hauser L."/>
            <person name="Markowitz V."/>
            <person name="Cheng J.-F."/>
            <person name="Hugenholtz P."/>
            <person name="Woyke T."/>
            <person name="Wu D."/>
            <person name="Spring S."/>
            <person name="Klenk H.-P."/>
            <person name="Eisen J.A."/>
        </authorList>
    </citation>
    <scope>NUCLEOTIDE SEQUENCE [LARGE SCALE GENOMIC DNA]</scope>
    <source>
        <strain evidence="2">ATCC 43595 / DSM 2588 / LMG 13176 / NBRC 15968 / NCIMB 11800 / UQM 2034</strain>
    </source>
</reference>
<protein>
    <submittedName>
        <fullName evidence="1">Uncharacterized protein</fullName>
    </submittedName>
</protein>
<proteinExistence type="predicted"/>
<dbReference type="Proteomes" id="UP000002215">
    <property type="component" value="Chromosome"/>
</dbReference>